<dbReference type="RefSeq" id="WP_073594105.1">
    <property type="nucleotide sequence ID" value="NZ_MRCE01000012.1"/>
</dbReference>
<dbReference type="AlphaFoldDB" id="A0A1U7IJM5"/>
<reference evidence="3 4" key="1">
    <citation type="submission" date="2016-11" db="EMBL/GenBank/DDBJ databases">
        <title>Draft Genome Sequences of Nine Cyanobacterial Strains from Diverse Habitats.</title>
        <authorList>
            <person name="Zhu T."/>
            <person name="Hou S."/>
            <person name="Lu X."/>
            <person name="Hess W.R."/>
        </authorList>
    </citation>
    <scope>NUCLEOTIDE SEQUENCE [LARGE SCALE GENOMIC DNA]</scope>
    <source>
        <strain evidence="3 4">IAM M-71</strain>
    </source>
</reference>
<accession>A0A1U7IJM5</accession>
<dbReference type="InterPro" id="IPR038296">
    <property type="entry name" value="ParD_sf"/>
</dbReference>
<dbReference type="PANTHER" id="PTHR36582:SF2">
    <property type="entry name" value="ANTITOXIN PARD"/>
    <property type="match status" value="1"/>
</dbReference>
<name>A0A1U7IJM5_9CYAN</name>
<dbReference type="InterPro" id="IPR022789">
    <property type="entry name" value="ParD"/>
</dbReference>
<dbReference type="GO" id="GO:0006355">
    <property type="term" value="P:regulation of DNA-templated transcription"/>
    <property type="evidence" value="ECO:0007669"/>
    <property type="project" value="InterPro"/>
</dbReference>
<dbReference type="STRING" id="454136.NIES2119_14010"/>
<protein>
    <submittedName>
        <fullName evidence="3">Transcriptional regulator</fullName>
    </submittedName>
</protein>
<evidence type="ECO:0000313" key="3">
    <source>
        <dbReference type="EMBL" id="OKH37356.1"/>
    </source>
</evidence>
<evidence type="ECO:0000256" key="2">
    <source>
        <dbReference type="ARBA" id="ARBA00022649"/>
    </source>
</evidence>
<organism evidence="3 4">
    <name type="scientific">[Phormidium ambiguum] IAM M-71</name>
    <dbReference type="NCBI Taxonomy" id="454136"/>
    <lineage>
        <taxon>Bacteria</taxon>
        <taxon>Bacillati</taxon>
        <taxon>Cyanobacteriota</taxon>
        <taxon>Cyanophyceae</taxon>
        <taxon>Oscillatoriophycideae</taxon>
        <taxon>Aerosakkonematales</taxon>
        <taxon>Aerosakkonemataceae</taxon>
        <taxon>Floridanema</taxon>
    </lineage>
</organism>
<dbReference type="InterPro" id="IPR010985">
    <property type="entry name" value="Ribbon_hlx_hlx"/>
</dbReference>
<dbReference type="OrthoDB" id="515108at2"/>
<dbReference type="Gene3D" id="6.10.10.120">
    <property type="entry name" value="Antitoxin ParD1-like"/>
    <property type="match status" value="1"/>
</dbReference>
<gene>
    <name evidence="3" type="ORF">NIES2119_14010</name>
</gene>
<dbReference type="EMBL" id="MRCE01000012">
    <property type="protein sequence ID" value="OKH37356.1"/>
    <property type="molecule type" value="Genomic_DNA"/>
</dbReference>
<keyword evidence="2" id="KW-1277">Toxin-antitoxin system</keyword>
<evidence type="ECO:0000313" key="4">
    <source>
        <dbReference type="Proteomes" id="UP000185860"/>
    </source>
</evidence>
<dbReference type="PANTHER" id="PTHR36582">
    <property type="entry name" value="ANTITOXIN PARD"/>
    <property type="match status" value="1"/>
</dbReference>
<dbReference type="SUPFAM" id="SSF47598">
    <property type="entry name" value="Ribbon-helix-helix"/>
    <property type="match status" value="1"/>
</dbReference>
<dbReference type="NCBIfam" id="TIGR02606">
    <property type="entry name" value="antidote_CC2985"/>
    <property type="match status" value="1"/>
</dbReference>
<comment type="caution">
    <text evidence="3">The sequence shown here is derived from an EMBL/GenBank/DDBJ whole genome shotgun (WGS) entry which is preliminary data.</text>
</comment>
<sequence length="90" mass="10252">MTNINISLPESMKAYVEEQAAKGGYGTVDEYFLELIRQDQKQKAHKKLESLLIEGLESEPSTPMNAQDWQDIRQAVRDRISERNQGLTNG</sequence>
<dbReference type="Proteomes" id="UP000185860">
    <property type="component" value="Unassembled WGS sequence"/>
</dbReference>
<proteinExistence type="inferred from homology"/>
<comment type="similarity">
    <text evidence="1">Belongs to the ParD antitoxin family.</text>
</comment>
<evidence type="ECO:0000256" key="1">
    <source>
        <dbReference type="ARBA" id="ARBA00008580"/>
    </source>
</evidence>